<dbReference type="EMBL" id="SNSC02000015">
    <property type="protein sequence ID" value="TID17863.1"/>
    <property type="molecule type" value="Genomic_DNA"/>
</dbReference>
<dbReference type="AlphaFoldDB" id="A0A4Z1P738"/>
<sequence>MILFGGYDARHDSKQRACNTANIIWNGTTHRPGLLLQFPERREAGISSNSSGAISTAPCIKTTAIPLPSANRSDRDHEYIN</sequence>
<organism evidence="1 2">
    <name type="scientific">Venturia nashicola</name>
    <dbReference type="NCBI Taxonomy" id="86259"/>
    <lineage>
        <taxon>Eukaryota</taxon>
        <taxon>Fungi</taxon>
        <taxon>Dikarya</taxon>
        <taxon>Ascomycota</taxon>
        <taxon>Pezizomycotina</taxon>
        <taxon>Dothideomycetes</taxon>
        <taxon>Pleosporomycetidae</taxon>
        <taxon>Venturiales</taxon>
        <taxon>Venturiaceae</taxon>
        <taxon>Venturia</taxon>
    </lineage>
</organism>
<reference evidence="1 2" key="1">
    <citation type="submission" date="2019-04" db="EMBL/GenBank/DDBJ databases">
        <title>High contiguity whole genome sequence and gene annotation resource for two Venturia nashicola isolates.</title>
        <authorList>
            <person name="Prokchorchik M."/>
            <person name="Won K."/>
            <person name="Lee Y."/>
            <person name="Choi E.D."/>
            <person name="Segonzac C."/>
            <person name="Sohn K.H."/>
        </authorList>
    </citation>
    <scope>NUCLEOTIDE SEQUENCE [LARGE SCALE GENOMIC DNA]</scope>
    <source>
        <strain evidence="1 2">PRI2</strain>
    </source>
</reference>
<dbReference type="Proteomes" id="UP000298493">
    <property type="component" value="Unassembled WGS sequence"/>
</dbReference>
<proteinExistence type="predicted"/>
<protein>
    <submittedName>
        <fullName evidence="1">Uncharacterized protein</fullName>
    </submittedName>
</protein>
<evidence type="ECO:0000313" key="2">
    <source>
        <dbReference type="Proteomes" id="UP000298493"/>
    </source>
</evidence>
<gene>
    <name evidence="1" type="ORF">E6O75_ATG10508</name>
</gene>
<evidence type="ECO:0000313" key="1">
    <source>
        <dbReference type="EMBL" id="TID17863.1"/>
    </source>
</evidence>
<keyword evidence="2" id="KW-1185">Reference proteome</keyword>
<accession>A0A4Z1P738</accession>
<name>A0A4Z1P738_9PEZI</name>
<comment type="caution">
    <text evidence="1">The sequence shown here is derived from an EMBL/GenBank/DDBJ whole genome shotgun (WGS) entry which is preliminary data.</text>
</comment>